<feature type="domain" description="Methyl-accepting transducer" evidence="13">
    <location>
        <begin position="269"/>
        <end position="498"/>
    </location>
</feature>
<dbReference type="SUPFAM" id="SSF58104">
    <property type="entry name" value="Methyl-accepting chemotaxis protein (MCP) signaling domain"/>
    <property type="match status" value="1"/>
</dbReference>
<dbReference type="SMART" id="SM00283">
    <property type="entry name" value="MA"/>
    <property type="match status" value="1"/>
</dbReference>
<dbReference type="InterPro" id="IPR003122">
    <property type="entry name" value="Tar_rcpt_lig-bd"/>
</dbReference>
<reference evidence="15" key="1">
    <citation type="journal article" date="2018" name="Genome Biol.">
        <title>SKESA: strategic k-mer extension for scrupulous assemblies.</title>
        <authorList>
            <person name="Souvorov A."/>
            <person name="Agarwala R."/>
            <person name="Lipman D.J."/>
        </authorList>
    </citation>
    <scope>NUCLEOTIDE SEQUENCE</scope>
    <source>
        <strain evidence="15">Morganella morganii ARLG-3209</strain>
    </source>
</reference>
<evidence type="ECO:0000259" key="14">
    <source>
        <dbReference type="PROSITE" id="PS50885"/>
    </source>
</evidence>
<dbReference type="CDD" id="cd11386">
    <property type="entry name" value="MCP_signal"/>
    <property type="match status" value="1"/>
</dbReference>
<evidence type="ECO:0000256" key="7">
    <source>
        <dbReference type="ARBA" id="ARBA00022989"/>
    </source>
</evidence>
<proteinExistence type="inferred from homology"/>
<comment type="caution">
    <text evidence="15">The sequence shown here is derived from an EMBL/GenBank/DDBJ whole genome shotgun (WGS) entry which is preliminary data.</text>
</comment>
<organism evidence="15 16">
    <name type="scientific">Morganella morganii</name>
    <name type="common">Proteus morganii</name>
    <dbReference type="NCBI Taxonomy" id="582"/>
    <lineage>
        <taxon>Bacteria</taxon>
        <taxon>Pseudomonadati</taxon>
        <taxon>Pseudomonadota</taxon>
        <taxon>Gammaproteobacteria</taxon>
        <taxon>Enterobacterales</taxon>
        <taxon>Morganellaceae</taxon>
        <taxon>Morganella</taxon>
    </lineage>
</organism>
<keyword evidence="7 12" id="KW-1133">Transmembrane helix</keyword>
<dbReference type="InterPro" id="IPR004089">
    <property type="entry name" value="MCPsignal_dom"/>
</dbReference>
<evidence type="ECO:0000256" key="3">
    <source>
        <dbReference type="ARBA" id="ARBA00022481"/>
    </source>
</evidence>
<keyword evidence="9 11" id="KW-0807">Transducer</keyword>
<dbReference type="InterPro" id="IPR003660">
    <property type="entry name" value="HAMP_dom"/>
</dbReference>
<evidence type="ECO:0000256" key="10">
    <source>
        <dbReference type="ARBA" id="ARBA00029447"/>
    </source>
</evidence>
<comment type="subcellular location">
    <subcellularLocation>
        <location evidence="1">Cell inner membrane</location>
        <topology evidence="1">Multi-pass membrane protein</topology>
    </subcellularLocation>
</comment>
<evidence type="ECO:0000256" key="4">
    <source>
        <dbReference type="ARBA" id="ARBA00022500"/>
    </source>
</evidence>
<evidence type="ECO:0000256" key="6">
    <source>
        <dbReference type="ARBA" id="ARBA00022692"/>
    </source>
</evidence>
<keyword evidence="8 12" id="KW-0472">Membrane</keyword>
<evidence type="ECO:0000256" key="2">
    <source>
        <dbReference type="ARBA" id="ARBA00022475"/>
    </source>
</evidence>
<dbReference type="GO" id="GO:0005886">
    <property type="term" value="C:plasma membrane"/>
    <property type="evidence" value="ECO:0007669"/>
    <property type="project" value="UniProtKB-SubCell"/>
</dbReference>
<dbReference type="GO" id="GO:0004888">
    <property type="term" value="F:transmembrane signaling receptor activity"/>
    <property type="evidence" value="ECO:0007669"/>
    <property type="project" value="InterPro"/>
</dbReference>
<evidence type="ECO:0000259" key="13">
    <source>
        <dbReference type="PROSITE" id="PS50111"/>
    </source>
</evidence>
<dbReference type="Pfam" id="PF00015">
    <property type="entry name" value="MCPsignal"/>
    <property type="match status" value="1"/>
</dbReference>
<reference evidence="15" key="2">
    <citation type="submission" date="2020-10" db="EMBL/GenBank/DDBJ databases">
        <authorList>
            <consortium name="NCBI Pathogen Detection Project"/>
        </authorList>
    </citation>
    <scope>NUCLEOTIDE SEQUENCE</scope>
    <source>
        <strain evidence="15">Morganella morganii ARLG-3209</strain>
    </source>
</reference>
<feature type="domain" description="HAMP" evidence="14">
    <location>
        <begin position="212"/>
        <end position="264"/>
    </location>
</feature>
<comment type="similarity">
    <text evidence="10">Belongs to the methyl-accepting chemotaxis (MCP) protein family.</text>
</comment>
<keyword evidence="2" id="KW-1003">Cell membrane</keyword>
<keyword evidence="6 12" id="KW-0812">Transmembrane</keyword>
<dbReference type="InterPro" id="IPR035440">
    <property type="entry name" value="4HB_MCP_dom_sf"/>
</dbReference>
<keyword evidence="5" id="KW-0997">Cell inner membrane</keyword>
<evidence type="ECO:0000256" key="8">
    <source>
        <dbReference type="ARBA" id="ARBA00023136"/>
    </source>
</evidence>
<dbReference type="Proteomes" id="UP000865968">
    <property type="component" value="Unassembled WGS sequence"/>
</dbReference>
<evidence type="ECO:0000256" key="12">
    <source>
        <dbReference type="SAM" id="Phobius"/>
    </source>
</evidence>
<dbReference type="SMART" id="SM00319">
    <property type="entry name" value="TarH"/>
    <property type="match status" value="1"/>
</dbReference>
<dbReference type="GO" id="GO:0006935">
    <property type="term" value="P:chemotaxis"/>
    <property type="evidence" value="ECO:0007669"/>
    <property type="project" value="UniProtKB-KW"/>
</dbReference>
<dbReference type="PANTHER" id="PTHR43531">
    <property type="entry name" value="PROTEIN ICFG"/>
    <property type="match status" value="1"/>
</dbReference>
<dbReference type="PANTHER" id="PTHR43531:SF14">
    <property type="entry name" value="METHYL-ACCEPTING CHEMOTAXIS PROTEIN I-RELATED"/>
    <property type="match status" value="1"/>
</dbReference>
<dbReference type="SUPFAM" id="SSF47170">
    <property type="entry name" value="Aspartate receptor, ligand-binding domain"/>
    <property type="match status" value="1"/>
</dbReference>
<feature type="transmembrane region" description="Helical" evidence="12">
    <location>
        <begin position="189"/>
        <end position="210"/>
    </location>
</feature>
<dbReference type="AlphaFoldDB" id="A0AAN5MK91"/>
<dbReference type="PROSITE" id="PS50111">
    <property type="entry name" value="CHEMOTAXIS_TRANSDUC_2"/>
    <property type="match status" value="1"/>
</dbReference>
<evidence type="ECO:0000313" key="15">
    <source>
        <dbReference type="EMBL" id="HAT3810725.1"/>
    </source>
</evidence>
<dbReference type="Pfam" id="PF02203">
    <property type="entry name" value="TarH"/>
    <property type="match status" value="1"/>
</dbReference>
<dbReference type="GO" id="GO:0007165">
    <property type="term" value="P:signal transduction"/>
    <property type="evidence" value="ECO:0007669"/>
    <property type="project" value="UniProtKB-KW"/>
</dbReference>
<dbReference type="Gene3D" id="1.10.287.950">
    <property type="entry name" value="Methyl-accepting chemotaxis protein"/>
    <property type="match status" value="1"/>
</dbReference>
<evidence type="ECO:0000256" key="1">
    <source>
        <dbReference type="ARBA" id="ARBA00004429"/>
    </source>
</evidence>
<evidence type="ECO:0000256" key="11">
    <source>
        <dbReference type="PROSITE-ProRule" id="PRU00284"/>
    </source>
</evidence>
<dbReference type="CDD" id="cd19407">
    <property type="entry name" value="Tar_Tsr_sensor"/>
    <property type="match status" value="1"/>
</dbReference>
<dbReference type="Gene3D" id="1.20.120.30">
    <property type="entry name" value="Aspartate receptor, ligand-binding domain"/>
    <property type="match status" value="1"/>
</dbReference>
<evidence type="ECO:0000313" key="16">
    <source>
        <dbReference type="Proteomes" id="UP000865968"/>
    </source>
</evidence>
<dbReference type="FunFam" id="1.10.287.950:FF:000001">
    <property type="entry name" value="Methyl-accepting chemotaxis sensory transducer"/>
    <property type="match status" value="1"/>
</dbReference>
<dbReference type="InterPro" id="IPR051310">
    <property type="entry name" value="MCP_chemotaxis"/>
</dbReference>
<dbReference type="PRINTS" id="PR00260">
    <property type="entry name" value="CHEMTRNSDUCR"/>
</dbReference>
<dbReference type="EMBL" id="DACSWI010000014">
    <property type="protein sequence ID" value="HAT3810725.1"/>
    <property type="molecule type" value="Genomic_DNA"/>
</dbReference>
<dbReference type="CDD" id="cd06225">
    <property type="entry name" value="HAMP"/>
    <property type="match status" value="1"/>
</dbReference>
<accession>A0AAN5MK91</accession>
<protein>
    <submittedName>
        <fullName evidence="15">HAMP domain-containing protein</fullName>
    </submittedName>
</protein>
<evidence type="ECO:0000256" key="9">
    <source>
        <dbReference type="ARBA" id="ARBA00023224"/>
    </source>
</evidence>
<dbReference type="Pfam" id="PF00672">
    <property type="entry name" value="HAMP"/>
    <property type="match status" value="1"/>
</dbReference>
<dbReference type="PROSITE" id="PS50885">
    <property type="entry name" value="HAMP"/>
    <property type="match status" value="1"/>
</dbReference>
<gene>
    <name evidence="15" type="ORF">I8608_003626</name>
</gene>
<name>A0AAN5MK91_MORMO</name>
<dbReference type="InterPro" id="IPR004090">
    <property type="entry name" value="Chemotax_Me-accpt_rcpt"/>
</dbReference>
<dbReference type="SMART" id="SM00304">
    <property type="entry name" value="HAMP"/>
    <property type="match status" value="1"/>
</dbReference>
<sequence>MLNKIRITTSLLFFLVLFFILQLGSGGFSLQTVNKFNHRFNTVSELRDRSDAIADAWIDLLKARMDLSRAASRLGLNGSVVDESVAPLLNSADEHLKKATDEFQLFKSLPEPLVNYDGSELDDSFNKYKSELLYLSKSLRDGKLDEYLKHPTQRYQDNFETEYSENIKLNDSAYTNLVEMNENAYKQSISLLIFIIFIVFVLVTLIWLGIRKMLITPLNSIVSSIQLIAKGDLVTPVNVTGNNEIGMLANTLRHMQHELAGTVGDVRDGVTAIYNGAGEIAAGNNDLSSRTEQQAASLEETAASMEELTATVRQNADNARQASHLALTASETAERGGKVVDDVVSTMRGIGDSSKKIADIISVIDGIAFQTNILALNAAVEAARAGEQGRGFAVVAGEVRNLAQRSAQAAREIKTLIEDSVGKVDAGAALVEHAGETMDEIVSAVTRVTDIMSEITSASDEQSRGIDQIGVAVTEMDKVTQQNAALVEQSAAAAASLEEQAGRLAQAVSVFHIQAGELKSSVKTNTLVPLQRPDIKKQKDNDDDDWETF</sequence>
<keyword evidence="4" id="KW-0145">Chemotaxis</keyword>
<evidence type="ECO:0000256" key="5">
    <source>
        <dbReference type="ARBA" id="ARBA00022519"/>
    </source>
</evidence>
<keyword evidence="3" id="KW-0488">Methylation</keyword>